<keyword evidence="4" id="KW-0227">DNA damage</keyword>
<feature type="compositionally biased region" description="Polar residues" evidence="10">
    <location>
        <begin position="342"/>
        <end position="360"/>
    </location>
</feature>
<dbReference type="GO" id="GO:0008270">
    <property type="term" value="F:zinc ion binding"/>
    <property type="evidence" value="ECO:0007669"/>
    <property type="project" value="UniProtKB-KW"/>
</dbReference>
<dbReference type="InterPro" id="IPR001965">
    <property type="entry name" value="Znf_PHD"/>
</dbReference>
<feature type="compositionally biased region" description="Polar residues" evidence="10">
    <location>
        <begin position="173"/>
        <end position="190"/>
    </location>
</feature>
<dbReference type="PROSITE" id="PS50172">
    <property type="entry name" value="BRCT"/>
    <property type="match status" value="2"/>
</dbReference>
<organism evidence="14 15">
    <name type="scientific">Anisodus tanguticus</name>
    <dbReference type="NCBI Taxonomy" id="243964"/>
    <lineage>
        <taxon>Eukaryota</taxon>
        <taxon>Viridiplantae</taxon>
        <taxon>Streptophyta</taxon>
        <taxon>Embryophyta</taxon>
        <taxon>Tracheophyta</taxon>
        <taxon>Spermatophyta</taxon>
        <taxon>Magnoliopsida</taxon>
        <taxon>eudicotyledons</taxon>
        <taxon>Gunneridae</taxon>
        <taxon>Pentapetalae</taxon>
        <taxon>asterids</taxon>
        <taxon>lamiids</taxon>
        <taxon>Solanales</taxon>
        <taxon>Solanaceae</taxon>
        <taxon>Solanoideae</taxon>
        <taxon>Hyoscyameae</taxon>
        <taxon>Anisodus</taxon>
    </lineage>
</organism>
<dbReference type="Pfam" id="PF00533">
    <property type="entry name" value="BRCT"/>
    <property type="match status" value="1"/>
</dbReference>
<evidence type="ECO:0000256" key="4">
    <source>
        <dbReference type="ARBA" id="ARBA00022763"/>
    </source>
</evidence>
<sequence>MADISHLEKMGRELKCPICLSLLNCAVSLTCNHVFCNLCIQTTMKSGPNCPVCKVPFNRREIRPALHMDNLVNIYKNMEVASGVNIFVTQTDPSSKLPGEDKQSNDKQTCGFHDKGKNVTEAPVTDNQKRKRGKGSKKSSECNKKNSGSNFIKPSFPTKKRVQVPQYPPSDTLPPTNLVDGNSKSITNDAQKPLVTEKDRSELNEKGEPVLSPFFWLREEEDVERSTQQTDGDFIMDTPPDAPCFSDIKDSDDAVPCEMSPKSGAHKAANGADLFDSEMFEWTQRACSPELCSSPFKAKTKDTIECAGAQEKAEAYSLGNANKESVTQNRIDVASGKGTDKGQPNSHSLFPPENETTSTKGVCKFGRSKALRSTKKKQGKKVLGEVPEVHNNSQIAAEQTIKNNQENANAFNLKKKKLKNKKGSSTTKVTESVVDDISASCGAKRLRKGNNSISFHLSTPVDQEKCGEGSIEAFDVKICHKRRQESRSEENKYCFRPKSRLRTGKYNNTQAHDEASHFESANRLVPMDNDGEATPGTEMYKCELDCDAKLLGKKKMKFSEDGQHADKENITLEKIQKRVLKSFETEKSVSNLNDLVLRKCEASHNKIQCAFCRSAEEFEVSGVMLSYVNGKPVKGDVNRVSGVINVHKHCAEWAPNVYFEDDDAVNLESEVKRSRRITCFFCGVKGAALGCYETSCRKSFHVPCAKLTPECRWDYDNFVMLCPLHANSKLPCEVPGKQSKIRESIKRNSCIRQPKVSATPDNAATLQWKIQKKNKNLVLCCSALTADEKGFVSTLKRLSGVTVVKSWDLSVTHVIASTDEKGACRRTLKYLMGVLAGKWILSIDWITASLEATEFVDEQQYEIKIDTQGIVDGPKLGRLRVLNKQPKLFNGYKFFFMGGFLPSYKSYLHDLVIAAGGIVLNRKPVAVDQEILSPGCPPPFVIYSHGQHDKCDGGEKISILARRRSDAQVLASSTGAVAASNLWILNCIAGSKLLALE</sequence>
<feature type="region of interest" description="Disordered" evidence="10">
    <location>
        <begin position="334"/>
        <end position="360"/>
    </location>
</feature>
<evidence type="ECO:0000256" key="7">
    <source>
        <dbReference type="ARBA" id="ARBA00023204"/>
    </source>
</evidence>
<dbReference type="InterPro" id="IPR001841">
    <property type="entry name" value="Znf_RING"/>
</dbReference>
<evidence type="ECO:0000256" key="9">
    <source>
        <dbReference type="PROSITE-ProRule" id="PRU00175"/>
    </source>
</evidence>
<dbReference type="PROSITE" id="PS51805">
    <property type="entry name" value="EPHD"/>
    <property type="match status" value="1"/>
</dbReference>
<dbReference type="Proteomes" id="UP001291623">
    <property type="component" value="Unassembled WGS sequence"/>
</dbReference>
<keyword evidence="8" id="KW-0539">Nucleus</keyword>
<dbReference type="SMART" id="SM00292">
    <property type="entry name" value="BRCT"/>
    <property type="match status" value="2"/>
</dbReference>
<dbReference type="InterPro" id="IPR034732">
    <property type="entry name" value="EPHD"/>
</dbReference>
<dbReference type="AlphaFoldDB" id="A0AAE1RC49"/>
<dbReference type="PROSITE" id="PS50089">
    <property type="entry name" value="ZF_RING_2"/>
    <property type="match status" value="1"/>
</dbReference>
<keyword evidence="2" id="KW-0479">Metal-binding</keyword>
<dbReference type="Pfam" id="PF13923">
    <property type="entry name" value="zf-C3HC4_2"/>
    <property type="match status" value="1"/>
</dbReference>
<dbReference type="InterPro" id="IPR013083">
    <property type="entry name" value="Znf_RING/FYVE/PHD"/>
</dbReference>
<evidence type="ECO:0000256" key="6">
    <source>
        <dbReference type="ARBA" id="ARBA00022833"/>
    </source>
</evidence>
<dbReference type="SUPFAM" id="SSF52113">
    <property type="entry name" value="BRCT domain"/>
    <property type="match status" value="2"/>
</dbReference>
<name>A0AAE1RC49_9SOLA</name>
<feature type="domain" description="BRCT" evidence="12">
    <location>
        <begin position="800"/>
        <end position="863"/>
    </location>
</feature>
<evidence type="ECO:0000259" key="12">
    <source>
        <dbReference type="PROSITE" id="PS50172"/>
    </source>
</evidence>
<feature type="domain" description="PHD-type" evidence="13">
    <location>
        <begin position="606"/>
        <end position="726"/>
    </location>
</feature>
<evidence type="ECO:0000256" key="5">
    <source>
        <dbReference type="ARBA" id="ARBA00022771"/>
    </source>
</evidence>
<dbReference type="FunFam" id="3.40.50.10190:FF:000006">
    <property type="entry name" value="Breast cancer type 1 susceptibility protein homolog"/>
    <property type="match status" value="1"/>
</dbReference>
<evidence type="ECO:0008006" key="16">
    <source>
        <dbReference type="Google" id="ProtNLM"/>
    </source>
</evidence>
<dbReference type="SMART" id="SM00184">
    <property type="entry name" value="RING"/>
    <property type="match status" value="1"/>
</dbReference>
<evidence type="ECO:0000256" key="2">
    <source>
        <dbReference type="ARBA" id="ARBA00022723"/>
    </source>
</evidence>
<keyword evidence="15" id="KW-1185">Reference proteome</keyword>
<dbReference type="PANTHER" id="PTHR13763:SF0">
    <property type="entry name" value="BREAST CANCER TYPE 1 SUSCEPTIBILITY PROTEIN"/>
    <property type="match status" value="1"/>
</dbReference>
<dbReference type="InterPro" id="IPR017907">
    <property type="entry name" value="Znf_RING_CS"/>
</dbReference>
<dbReference type="InterPro" id="IPR036420">
    <property type="entry name" value="BRCT_dom_sf"/>
</dbReference>
<dbReference type="PROSITE" id="PS00518">
    <property type="entry name" value="ZF_RING_1"/>
    <property type="match status" value="1"/>
</dbReference>
<dbReference type="InterPro" id="IPR001357">
    <property type="entry name" value="BRCT_dom"/>
</dbReference>
<dbReference type="InterPro" id="IPR031099">
    <property type="entry name" value="BRCA1-associated"/>
</dbReference>
<keyword evidence="6" id="KW-0862">Zinc</keyword>
<comment type="caution">
    <text evidence="14">The sequence shown here is derived from an EMBL/GenBank/DDBJ whole genome shotgun (WGS) entry which is preliminary data.</text>
</comment>
<feature type="region of interest" description="Disordered" evidence="10">
    <location>
        <begin position="92"/>
        <end position="205"/>
    </location>
</feature>
<evidence type="ECO:0000313" key="15">
    <source>
        <dbReference type="Proteomes" id="UP001291623"/>
    </source>
</evidence>
<protein>
    <recommendedName>
        <fullName evidence="16">Protein BREAST CANCER SUSCEPTIBILITY 1 homolog</fullName>
    </recommendedName>
</protein>
<dbReference type="SMART" id="SM00249">
    <property type="entry name" value="PHD"/>
    <property type="match status" value="1"/>
</dbReference>
<evidence type="ECO:0000256" key="1">
    <source>
        <dbReference type="ARBA" id="ARBA00004123"/>
    </source>
</evidence>
<feature type="compositionally biased region" description="Basic and acidic residues" evidence="10">
    <location>
        <begin position="195"/>
        <end position="205"/>
    </location>
</feature>
<dbReference type="Gene3D" id="3.30.40.10">
    <property type="entry name" value="Zinc/RING finger domain, C3HC4 (zinc finger)"/>
    <property type="match status" value="2"/>
</dbReference>
<dbReference type="CDD" id="cd17734">
    <property type="entry name" value="BRCT_Bard1_rpt1"/>
    <property type="match status" value="1"/>
</dbReference>
<feature type="domain" description="BRCT" evidence="12">
    <location>
        <begin position="884"/>
        <end position="997"/>
    </location>
</feature>
<evidence type="ECO:0000256" key="8">
    <source>
        <dbReference type="ARBA" id="ARBA00023242"/>
    </source>
</evidence>
<evidence type="ECO:0000313" key="14">
    <source>
        <dbReference type="EMBL" id="KAK4349430.1"/>
    </source>
</evidence>
<dbReference type="FunFam" id="3.30.40.10:FF:000352">
    <property type="entry name" value="Breast cancer associated RING 1"/>
    <property type="match status" value="1"/>
</dbReference>
<dbReference type="GO" id="GO:0004842">
    <property type="term" value="F:ubiquitin-protein transferase activity"/>
    <property type="evidence" value="ECO:0007669"/>
    <property type="project" value="TreeGrafter"/>
</dbReference>
<dbReference type="Pfam" id="PF13771">
    <property type="entry name" value="zf-HC5HC2H"/>
    <property type="match status" value="1"/>
</dbReference>
<dbReference type="EMBL" id="JAVYJV010000017">
    <property type="protein sequence ID" value="KAK4349430.1"/>
    <property type="molecule type" value="Genomic_DNA"/>
</dbReference>
<feature type="domain" description="RING-type" evidence="11">
    <location>
        <begin position="16"/>
        <end position="54"/>
    </location>
</feature>
<proteinExistence type="predicted"/>
<evidence type="ECO:0000256" key="3">
    <source>
        <dbReference type="ARBA" id="ARBA00022737"/>
    </source>
</evidence>
<evidence type="ECO:0000256" key="10">
    <source>
        <dbReference type="SAM" id="MobiDB-lite"/>
    </source>
</evidence>
<comment type="subcellular location">
    <subcellularLocation>
        <location evidence="1">Nucleus</location>
    </subcellularLocation>
</comment>
<dbReference type="SUPFAM" id="SSF57850">
    <property type="entry name" value="RING/U-box"/>
    <property type="match status" value="1"/>
</dbReference>
<dbReference type="GO" id="GO:0000724">
    <property type="term" value="P:double-strand break repair via homologous recombination"/>
    <property type="evidence" value="ECO:0007669"/>
    <property type="project" value="TreeGrafter"/>
</dbReference>
<evidence type="ECO:0000259" key="13">
    <source>
        <dbReference type="PROSITE" id="PS51805"/>
    </source>
</evidence>
<dbReference type="GO" id="GO:0005634">
    <property type="term" value="C:nucleus"/>
    <property type="evidence" value="ECO:0007669"/>
    <property type="project" value="UniProtKB-SubCell"/>
</dbReference>
<keyword evidence="7" id="KW-0234">DNA repair</keyword>
<reference evidence="14" key="1">
    <citation type="submission" date="2023-12" db="EMBL/GenBank/DDBJ databases">
        <title>Genome assembly of Anisodus tanguticus.</title>
        <authorList>
            <person name="Wang Y.-J."/>
        </authorList>
    </citation>
    <scope>NUCLEOTIDE SEQUENCE</scope>
    <source>
        <strain evidence="14">KB-2021</strain>
        <tissue evidence="14">Leaf</tissue>
    </source>
</reference>
<keyword evidence="5 9" id="KW-0863">Zinc-finger</keyword>
<dbReference type="Gene3D" id="3.40.50.10190">
    <property type="entry name" value="BRCT domain"/>
    <property type="match status" value="2"/>
</dbReference>
<keyword evidence="3" id="KW-0677">Repeat</keyword>
<evidence type="ECO:0000259" key="11">
    <source>
        <dbReference type="PROSITE" id="PS50089"/>
    </source>
</evidence>
<gene>
    <name evidence="14" type="ORF">RND71_032185</name>
</gene>
<dbReference type="GO" id="GO:0045944">
    <property type="term" value="P:positive regulation of transcription by RNA polymerase II"/>
    <property type="evidence" value="ECO:0007669"/>
    <property type="project" value="TreeGrafter"/>
</dbReference>
<dbReference type="PANTHER" id="PTHR13763">
    <property type="entry name" value="BREAST CANCER TYPE 1 SUSCEPTIBILITY PROTEIN BRCA1"/>
    <property type="match status" value="1"/>
</dbReference>
<accession>A0AAE1RC49</accession>